<evidence type="ECO:0000256" key="6">
    <source>
        <dbReference type="ARBA" id="ARBA00023136"/>
    </source>
</evidence>
<evidence type="ECO:0000256" key="1">
    <source>
        <dbReference type="ARBA" id="ARBA00004442"/>
    </source>
</evidence>
<dbReference type="EMBL" id="LVYD01000001">
    <property type="protein sequence ID" value="OQP66940.1"/>
    <property type="molecule type" value="Genomic_DNA"/>
</dbReference>
<dbReference type="Proteomes" id="UP000192796">
    <property type="component" value="Unassembled WGS sequence"/>
</dbReference>
<proteinExistence type="inferred from homology"/>
<dbReference type="GO" id="GO:0009279">
    <property type="term" value="C:cell outer membrane"/>
    <property type="evidence" value="ECO:0007669"/>
    <property type="project" value="UniProtKB-SubCell"/>
</dbReference>
<accession>A0A1V9G8P5</accession>
<dbReference type="Gene3D" id="1.20.1600.10">
    <property type="entry name" value="Outer membrane efflux proteins (OEP)"/>
    <property type="match status" value="1"/>
</dbReference>
<dbReference type="PANTHER" id="PTHR30026:SF20">
    <property type="entry name" value="OUTER MEMBRANE PROTEIN TOLC"/>
    <property type="match status" value="1"/>
</dbReference>
<feature type="chain" id="PRO_5013342977" evidence="8">
    <location>
        <begin position="22"/>
        <end position="443"/>
    </location>
</feature>
<keyword evidence="6" id="KW-0472">Membrane</keyword>
<dbReference type="OrthoDB" id="9811587at2"/>
<evidence type="ECO:0000256" key="8">
    <source>
        <dbReference type="SAM" id="SignalP"/>
    </source>
</evidence>
<evidence type="ECO:0000256" key="5">
    <source>
        <dbReference type="ARBA" id="ARBA00022692"/>
    </source>
</evidence>
<organism evidence="9 10">
    <name type="scientific">Niastella vici</name>
    <dbReference type="NCBI Taxonomy" id="1703345"/>
    <lineage>
        <taxon>Bacteria</taxon>
        <taxon>Pseudomonadati</taxon>
        <taxon>Bacteroidota</taxon>
        <taxon>Chitinophagia</taxon>
        <taxon>Chitinophagales</taxon>
        <taxon>Chitinophagaceae</taxon>
        <taxon>Niastella</taxon>
    </lineage>
</organism>
<comment type="caution">
    <text evidence="9">The sequence shown here is derived from an EMBL/GenBank/DDBJ whole genome shotgun (WGS) entry which is preliminary data.</text>
</comment>
<keyword evidence="8" id="KW-0732">Signal</keyword>
<evidence type="ECO:0000256" key="3">
    <source>
        <dbReference type="ARBA" id="ARBA00022448"/>
    </source>
</evidence>
<evidence type="ECO:0000256" key="4">
    <source>
        <dbReference type="ARBA" id="ARBA00022452"/>
    </source>
</evidence>
<evidence type="ECO:0000256" key="7">
    <source>
        <dbReference type="ARBA" id="ARBA00023237"/>
    </source>
</evidence>
<name>A0A1V9G8P5_9BACT</name>
<dbReference type="SUPFAM" id="SSF56954">
    <property type="entry name" value="Outer membrane efflux proteins (OEP)"/>
    <property type="match status" value="1"/>
</dbReference>
<dbReference type="Pfam" id="PF02321">
    <property type="entry name" value="OEP"/>
    <property type="match status" value="2"/>
</dbReference>
<dbReference type="GO" id="GO:0015288">
    <property type="term" value="F:porin activity"/>
    <property type="evidence" value="ECO:0007669"/>
    <property type="project" value="TreeGrafter"/>
</dbReference>
<evidence type="ECO:0000313" key="10">
    <source>
        <dbReference type="Proteomes" id="UP000192796"/>
    </source>
</evidence>
<keyword evidence="5" id="KW-0812">Transmembrane</keyword>
<dbReference type="GO" id="GO:1990281">
    <property type="term" value="C:efflux pump complex"/>
    <property type="evidence" value="ECO:0007669"/>
    <property type="project" value="TreeGrafter"/>
</dbReference>
<dbReference type="AlphaFoldDB" id="A0A1V9G8P5"/>
<dbReference type="GO" id="GO:0015562">
    <property type="term" value="F:efflux transmembrane transporter activity"/>
    <property type="evidence" value="ECO:0007669"/>
    <property type="project" value="InterPro"/>
</dbReference>
<comment type="subcellular location">
    <subcellularLocation>
        <location evidence="1">Cell outer membrane</location>
    </subcellularLocation>
</comment>
<dbReference type="STRING" id="1703345.A3860_00850"/>
<dbReference type="InterPro" id="IPR051906">
    <property type="entry name" value="TolC-like"/>
</dbReference>
<dbReference type="PANTHER" id="PTHR30026">
    <property type="entry name" value="OUTER MEMBRANE PROTEIN TOLC"/>
    <property type="match status" value="1"/>
</dbReference>
<comment type="similarity">
    <text evidence="2">Belongs to the outer membrane factor (OMF) (TC 1.B.17) family.</text>
</comment>
<keyword evidence="7" id="KW-0998">Cell outer membrane</keyword>
<evidence type="ECO:0000256" key="2">
    <source>
        <dbReference type="ARBA" id="ARBA00007613"/>
    </source>
</evidence>
<dbReference type="RefSeq" id="WP_081144639.1">
    <property type="nucleotide sequence ID" value="NZ_LVYD01000001.1"/>
</dbReference>
<keyword evidence="3" id="KW-0813">Transport</keyword>
<reference evidence="9 10" key="1">
    <citation type="submission" date="2016-03" db="EMBL/GenBank/DDBJ databases">
        <title>Niastella vici sp. nov., isolated from farmland soil.</title>
        <authorList>
            <person name="Chen L."/>
            <person name="Wang D."/>
            <person name="Yang S."/>
            <person name="Wang G."/>
        </authorList>
    </citation>
    <scope>NUCLEOTIDE SEQUENCE [LARGE SCALE GENOMIC DNA]</scope>
    <source>
        <strain evidence="9 10">DJ57</strain>
    </source>
</reference>
<keyword evidence="4" id="KW-1134">Transmembrane beta strand</keyword>
<keyword evidence="10" id="KW-1185">Reference proteome</keyword>
<feature type="signal peptide" evidence="8">
    <location>
        <begin position="1"/>
        <end position="21"/>
    </location>
</feature>
<sequence>MLKYFLLIASLCGGASAAIYAQDSLSAPLKWDLQTCLDYAKKNNITIKNLRWDARSSEQDLLQSRAAKLPNLTGTLSQSVVNSNNANPVVGGFQTQAKASGNYGLSSNWTIFNGGYLNNDVKQKGILLESSNLSVQQAENDITLQITQAYLNILLQKENIVYLKELVNTSQSQLALGKQRFDAGSLARKDYLQLEATLANDQYNLTTAMNAHRTDLITLKQILQLPSSVSFDIVQPDTLVTNEAVVALPEAENAAANTRPEVKIGELGVQSAQVGLEKSRAGALPTVSLGAGLSSGYSDNNDLKYFSQINNNFYQRLGVTVSVPIFANRVNKSNVERSKIQIEQAKLSLQGTKTTLDQAVEQAYIAVLNAQAQLTSAESQWKINQESYKITNEQLRLGALNTIDLLTQKNLYVQALQAYVQAKYNNILNKKIYEFYTGVPVTL</sequence>
<evidence type="ECO:0000313" key="9">
    <source>
        <dbReference type="EMBL" id="OQP66940.1"/>
    </source>
</evidence>
<dbReference type="InterPro" id="IPR003423">
    <property type="entry name" value="OMP_efflux"/>
</dbReference>
<protein>
    <submittedName>
        <fullName evidence="9">Transporter</fullName>
    </submittedName>
</protein>
<gene>
    <name evidence="9" type="ORF">A3860_00850</name>
</gene>